<dbReference type="InterPro" id="IPR035969">
    <property type="entry name" value="Rab-GAP_TBC_sf"/>
</dbReference>
<feature type="compositionally biased region" description="Acidic residues" evidence="1">
    <location>
        <begin position="107"/>
        <end position="130"/>
    </location>
</feature>
<dbReference type="GeneID" id="4322008"/>
<dbReference type="RefSeq" id="XP_001215981.1">
    <property type="nucleotide sequence ID" value="XM_001215981.1"/>
</dbReference>
<dbReference type="EMBL" id="CH476602">
    <property type="protein sequence ID" value="EAU33347.1"/>
    <property type="molecule type" value="Genomic_DNA"/>
</dbReference>
<dbReference type="STRING" id="341663.Q0CHN1"/>
<feature type="compositionally biased region" description="Polar residues" evidence="1">
    <location>
        <begin position="68"/>
        <end position="78"/>
    </location>
</feature>
<name>Q0CHN1_ASPTN</name>
<dbReference type="SMART" id="SM00164">
    <property type="entry name" value="TBC"/>
    <property type="match status" value="1"/>
</dbReference>
<feature type="compositionally biased region" description="Polar residues" evidence="1">
    <location>
        <begin position="92"/>
        <end position="105"/>
    </location>
</feature>
<accession>Q0CHN1</accession>
<reference evidence="4" key="1">
    <citation type="submission" date="2005-09" db="EMBL/GenBank/DDBJ databases">
        <title>Annotation of the Aspergillus terreus NIH2624 genome.</title>
        <authorList>
            <person name="Birren B.W."/>
            <person name="Lander E.S."/>
            <person name="Galagan J.E."/>
            <person name="Nusbaum C."/>
            <person name="Devon K."/>
            <person name="Henn M."/>
            <person name="Ma L.-J."/>
            <person name="Jaffe D.B."/>
            <person name="Butler J."/>
            <person name="Alvarez P."/>
            <person name="Gnerre S."/>
            <person name="Grabherr M."/>
            <person name="Kleber M."/>
            <person name="Mauceli E.W."/>
            <person name="Brockman W."/>
            <person name="Rounsley S."/>
            <person name="Young S.K."/>
            <person name="LaButti K."/>
            <person name="Pushparaj V."/>
            <person name="DeCaprio D."/>
            <person name="Crawford M."/>
            <person name="Koehrsen M."/>
            <person name="Engels R."/>
            <person name="Montgomery P."/>
            <person name="Pearson M."/>
            <person name="Howarth C."/>
            <person name="Larson L."/>
            <person name="Luoma S."/>
            <person name="White J."/>
            <person name="Alvarado L."/>
            <person name="Kodira C.D."/>
            <person name="Zeng Q."/>
            <person name="Oleary S."/>
            <person name="Yandava C."/>
            <person name="Denning D.W."/>
            <person name="Nierman W.C."/>
            <person name="Milne T."/>
            <person name="Madden K."/>
        </authorList>
    </citation>
    <scope>NUCLEOTIDE SEQUENCE [LARGE SCALE GENOMIC DNA]</scope>
    <source>
        <strain evidence="4">NIH 2624 / FGSC A1156</strain>
    </source>
</reference>
<dbReference type="Gene3D" id="1.10.8.270">
    <property type="entry name" value="putative rabgap domain of human tbc1 domain family member 14 like domains"/>
    <property type="match status" value="1"/>
</dbReference>
<dbReference type="Pfam" id="PF00566">
    <property type="entry name" value="RabGAP-TBC"/>
    <property type="match status" value="1"/>
</dbReference>
<dbReference type="FunFam" id="1.10.8.270:FF:000037">
    <property type="entry name" value="TBC1 domain family member 22A"/>
    <property type="match status" value="1"/>
</dbReference>
<proteinExistence type="predicted"/>
<dbReference type="InterPro" id="IPR000195">
    <property type="entry name" value="Rab-GAP-TBC_dom"/>
</dbReference>
<dbReference type="SUPFAM" id="SSF47923">
    <property type="entry name" value="Ypt/Rab-GAP domain of gyp1p"/>
    <property type="match status" value="2"/>
</dbReference>
<dbReference type="PANTHER" id="PTHR22957">
    <property type="entry name" value="TBC1 DOMAIN FAMILY MEMBER GTPASE-ACTIVATING PROTEIN"/>
    <property type="match status" value="1"/>
</dbReference>
<dbReference type="HOGENOM" id="CLU_018687_4_0_1"/>
<dbReference type="OMA" id="MYPTARK"/>
<dbReference type="OrthoDB" id="26371at2759"/>
<feature type="domain" description="Rab-GAP TBC" evidence="2">
    <location>
        <begin position="268"/>
        <end position="507"/>
    </location>
</feature>
<sequence length="559" mass="62951">MAAKKSQQQTLRSSPLWKTTSVPHTQGSSKAHDQATIVGASYSHADILKGMSQQYPRPRTPPRPSSTNSHNISPSAHRSSPWVASPRASYSGIMNQEIESWSRSSLGDDDDDDDDEEEADIVYDDDEDEFGLPSLSSMRKKQAKKADTAPPKPINHGGGFGNNPSMLGVAAPNRQRANSSDIAEERGPSMYPTARKGEGKILRPQYKEILRDPANALNLINHAPPPKDATPKEMDMYSSRISKINKFKRLLQTSTVPLTELRNLAWQGVPDEVRAMTWQLLLGYLPTNSERRISTLERKRKEYLDGVRQAFERSSTSANPPSSVTGRGRGLDEAIWHQISIDVPRTSPHIQLYSYEATQRSLERILYVWAIRHPASGYVQGINDLVTPFWQVFLGVYVTDLNVEEGMDPGQLPRSVLDAVEADSFWCLTKLLDGIQDNYIYAQPGIHRQVRALRDLTARIDANLAKHLESEGVEFMQFSFRWMNCLLMREMSVRNTIRMWDTYMAEEQGFSRFHLYVCAAFLVKWSDQLVKMDFQIAILSAATTGNHDVLASAPNKRLD</sequence>
<dbReference type="GO" id="GO:0005096">
    <property type="term" value="F:GTPase activator activity"/>
    <property type="evidence" value="ECO:0007669"/>
    <property type="project" value="TreeGrafter"/>
</dbReference>
<dbReference type="VEuPathDB" id="FungiDB:ATEG_06803"/>
<dbReference type="PANTHER" id="PTHR22957:SF26">
    <property type="entry name" value="LD44506P"/>
    <property type="match status" value="1"/>
</dbReference>
<evidence type="ECO:0000259" key="2">
    <source>
        <dbReference type="PROSITE" id="PS50086"/>
    </source>
</evidence>
<dbReference type="Proteomes" id="UP000007963">
    <property type="component" value="Unassembled WGS sequence"/>
</dbReference>
<protein>
    <submittedName>
        <fullName evidence="3">GTPase-activating protein GYP1</fullName>
    </submittedName>
</protein>
<organism evidence="3 4">
    <name type="scientific">Aspergillus terreus (strain NIH 2624 / FGSC A1156)</name>
    <dbReference type="NCBI Taxonomy" id="341663"/>
    <lineage>
        <taxon>Eukaryota</taxon>
        <taxon>Fungi</taxon>
        <taxon>Dikarya</taxon>
        <taxon>Ascomycota</taxon>
        <taxon>Pezizomycotina</taxon>
        <taxon>Eurotiomycetes</taxon>
        <taxon>Eurotiomycetidae</taxon>
        <taxon>Eurotiales</taxon>
        <taxon>Aspergillaceae</taxon>
        <taxon>Aspergillus</taxon>
        <taxon>Aspergillus subgen. Circumdati</taxon>
    </lineage>
</organism>
<evidence type="ECO:0000313" key="3">
    <source>
        <dbReference type="EMBL" id="EAU33347.1"/>
    </source>
</evidence>
<dbReference type="AlphaFoldDB" id="Q0CHN1"/>
<feature type="region of interest" description="Disordered" evidence="1">
    <location>
        <begin position="1"/>
        <end position="159"/>
    </location>
</feature>
<evidence type="ECO:0000256" key="1">
    <source>
        <dbReference type="SAM" id="MobiDB-lite"/>
    </source>
</evidence>
<dbReference type="Gene3D" id="1.10.10.750">
    <property type="entry name" value="Ypt/Rab-GAP domain of gyp1p, domain 1"/>
    <property type="match status" value="1"/>
</dbReference>
<feature type="compositionally biased region" description="Polar residues" evidence="1">
    <location>
        <begin position="1"/>
        <end position="29"/>
    </location>
</feature>
<dbReference type="FunFam" id="1.10.10.750:FF:000007">
    <property type="entry name" value="TBC1 domain family member"/>
    <property type="match status" value="1"/>
</dbReference>
<dbReference type="GO" id="GO:0005794">
    <property type="term" value="C:Golgi apparatus"/>
    <property type="evidence" value="ECO:0007669"/>
    <property type="project" value="TreeGrafter"/>
</dbReference>
<dbReference type="Gene3D" id="1.10.472.80">
    <property type="entry name" value="Ypt/Rab-GAP domain of gyp1p, domain 3"/>
    <property type="match status" value="1"/>
</dbReference>
<gene>
    <name evidence="3" type="ORF">ATEG_06803</name>
</gene>
<evidence type="ECO:0000313" key="4">
    <source>
        <dbReference type="Proteomes" id="UP000007963"/>
    </source>
</evidence>
<dbReference type="PROSITE" id="PS50086">
    <property type="entry name" value="TBC_RABGAP"/>
    <property type="match status" value="1"/>
</dbReference>
<dbReference type="eggNOG" id="KOG1092">
    <property type="taxonomic scope" value="Eukaryota"/>
</dbReference>